<comment type="similarity">
    <text evidence="1">Belongs to the UPF0065 (bug) family.</text>
</comment>
<evidence type="ECO:0000256" key="2">
    <source>
        <dbReference type="SAM" id="SignalP"/>
    </source>
</evidence>
<keyword evidence="2" id="KW-0732">Signal</keyword>
<name>A0A7Y9IY90_9BURK</name>
<dbReference type="PANTHER" id="PTHR42928">
    <property type="entry name" value="TRICARBOXYLATE-BINDING PROTEIN"/>
    <property type="match status" value="1"/>
</dbReference>
<dbReference type="CDD" id="cd07012">
    <property type="entry name" value="PBP2_Bug_TTT"/>
    <property type="match status" value="1"/>
</dbReference>
<accession>A0A7Y9IY90</accession>
<protein>
    <submittedName>
        <fullName evidence="3">Tripartite-type tricarboxylate transporter receptor subunit TctC</fullName>
    </submittedName>
</protein>
<proteinExistence type="inferred from homology"/>
<evidence type="ECO:0000313" key="4">
    <source>
        <dbReference type="Proteomes" id="UP000542125"/>
    </source>
</evidence>
<keyword evidence="4" id="KW-1185">Reference proteome</keyword>
<dbReference type="Proteomes" id="UP000542125">
    <property type="component" value="Unassembled WGS sequence"/>
</dbReference>
<dbReference type="InterPro" id="IPR042100">
    <property type="entry name" value="Bug_dom1"/>
</dbReference>
<dbReference type="Gene3D" id="3.40.190.150">
    <property type="entry name" value="Bordetella uptake gene, domain 1"/>
    <property type="match status" value="1"/>
</dbReference>
<dbReference type="AlphaFoldDB" id="A0A7Y9IY90"/>
<reference evidence="3 4" key="1">
    <citation type="submission" date="2020-07" db="EMBL/GenBank/DDBJ databases">
        <title>Genomic Encyclopedia of Type Strains, Phase IV (KMG-V): Genome sequencing to study the core and pangenomes of soil and plant-associated prokaryotes.</title>
        <authorList>
            <person name="Whitman W."/>
        </authorList>
    </citation>
    <scope>NUCLEOTIDE SEQUENCE [LARGE SCALE GENOMIC DNA]</scope>
    <source>
        <strain evidence="3 4">SAS40</strain>
    </source>
</reference>
<dbReference type="InterPro" id="IPR005064">
    <property type="entry name" value="BUG"/>
</dbReference>
<gene>
    <name evidence="3" type="ORF">FHW18_004632</name>
</gene>
<evidence type="ECO:0000313" key="3">
    <source>
        <dbReference type="EMBL" id="NYE85325.1"/>
    </source>
</evidence>
<feature type="signal peptide" evidence="2">
    <location>
        <begin position="1"/>
        <end position="35"/>
    </location>
</feature>
<dbReference type="Gene3D" id="3.40.190.10">
    <property type="entry name" value="Periplasmic binding protein-like II"/>
    <property type="match status" value="1"/>
</dbReference>
<dbReference type="PANTHER" id="PTHR42928:SF5">
    <property type="entry name" value="BLR1237 PROTEIN"/>
    <property type="match status" value="1"/>
</dbReference>
<keyword evidence="3" id="KW-0675">Receptor</keyword>
<feature type="chain" id="PRO_5031232841" evidence="2">
    <location>
        <begin position="36"/>
        <end position="338"/>
    </location>
</feature>
<dbReference type="RefSeq" id="WP_179589289.1">
    <property type="nucleotide sequence ID" value="NZ_JACBYR010000002.1"/>
</dbReference>
<evidence type="ECO:0000256" key="1">
    <source>
        <dbReference type="ARBA" id="ARBA00006987"/>
    </source>
</evidence>
<organism evidence="3 4">
    <name type="scientific">Pigmentiphaga litoralis</name>
    <dbReference type="NCBI Taxonomy" id="516702"/>
    <lineage>
        <taxon>Bacteria</taxon>
        <taxon>Pseudomonadati</taxon>
        <taxon>Pseudomonadota</taxon>
        <taxon>Betaproteobacteria</taxon>
        <taxon>Burkholderiales</taxon>
        <taxon>Alcaligenaceae</taxon>
        <taxon>Pigmentiphaga</taxon>
    </lineage>
</organism>
<comment type="caution">
    <text evidence="3">The sequence shown here is derived from an EMBL/GenBank/DDBJ whole genome shotgun (WGS) entry which is preliminary data.</text>
</comment>
<dbReference type="Pfam" id="PF03401">
    <property type="entry name" value="TctC"/>
    <property type="match status" value="1"/>
</dbReference>
<dbReference type="EMBL" id="JACBYR010000002">
    <property type="protein sequence ID" value="NYE85325.1"/>
    <property type="molecule type" value="Genomic_DNA"/>
</dbReference>
<dbReference type="PIRSF" id="PIRSF017082">
    <property type="entry name" value="YflP"/>
    <property type="match status" value="1"/>
</dbReference>
<dbReference type="SUPFAM" id="SSF53850">
    <property type="entry name" value="Periplasmic binding protein-like II"/>
    <property type="match status" value="1"/>
</dbReference>
<sequence>MTLNRPTGAPGVTRLAASFALSLAAMASLPSLATAADANWPTRPVRVVSAFSTGSGPDAMLRLVADRLSRTWGQQVVVENKPGGSGFIAANDAKRATPDGNTLFHADGLNFTAIPHMYKKLPYDPVKDFMPVIPLHHSYFFVAVAANSPWKTAGDMLAAAKAKPGTVTYGSWQIGSVAHLGGAQLEAASGTRMTHVPFKDNSQLYTSVANGEVDWAFGTAGSAGPLQKAGKLRFLALAGPERLSTHPDVPTIGDAGGPKGFEASGWVGLFAPAGTPPDIVDKINRDIAAIVATPDMQPRMMDFGYMPLAIKPADVRALIDKESAQYAKVVKTINLSLD</sequence>